<feature type="region of interest" description="Disordered" evidence="1">
    <location>
        <begin position="1"/>
        <end position="41"/>
    </location>
</feature>
<dbReference type="AlphaFoldDB" id="A0A2C5YQ18"/>
<evidence type="ECO:0000313" key="3">
    <source>
        <dbReference type="Proteomes" id="UP000226431"/>
    </source>
</evidence>
<comment type="caution">
    <text evidence="2">The sequence shown here is derived from an EMBL/GenBank/DDBJ whole genome shotgun (WGS) entry which is preliminary data.</text>
</comment>
<feature type="compositionally biased region" description="Acidic residues" evidence="1">
    <location>
        <begin position="1"/>
        <end position="12"/>
    </location>
</feature>
<dbReference type="EMBL" id="NJES01000709">
    <property type="protein sequence ID" value="PHH69806.1"/>
    <property type="molecule type" value="Genomic_DNA"/>
</dbReference>
<gene>
    <name evidence="2" type="ORF">CDD80_6477</name>
</gene>
<sequence>MRASDEGADDDEVSGHGGGSHCAPGRGVGGAGDLSSGGPALEERWRCTGERWRSLLPGGADGAESRALISERPRCCASIVTVLPSILRFTSGPTMSTWTWVLSTYPAPAHEPRWMRGRRG</sequence>
<name>A0A2C5YQ18_9HYPO</name>
<proteinExistence type="predicted"/>
<reference evidence="2 3" key="1">
    <citation type="submission" date="2017-06" db="EMBL/GenBank/DDBJ databases">
        <title>Ant-infecting Ophiocordyceps genomes reveal a high diversity of potential behavioral manipulation genes and a possible major role for enterotoxins.</title>
        <authorList>
            <person name="De Bekker C."/>
            <person name="Evans H.C."/>
            <person name="Brachmann A."/>
            <person name="Hughes D.P."/>
        </authorList>
    </citation>
    <scope>NUCLEOTIDE SEQUENCE [LARGE SCALE GENOMIC DNA]</scope>
    <source>
        <strain evidence="2 3">Map16</strain>
    </source>
</reference>
<evidence type="ECO:0000313" key="2">
    <source>
        <dbReference type="EMBL" id="PHH69806.1"/>
    </source>
</evidence>
<feature type="compositionally biased region" description="Gly residues" evidence="1">
    <location>
        <begin position="15"/>
        <end position="32"/>
    </location>
</feature>
<accession>A0A2C5YQ18</accession>
<dbReference type="Proteomes" id="UP000226431">
    <property type="component" value="Unassembled WGS sequence"/>
</dbReference>
<organism evidence="2 3">
    <name type="scientific">Ophiocordyceps camponoti-rufipedis</name>
    <dbReference type="NCBI Taxonomy" id="2004952"/>
    <lineage>
        <taxon>Eukaryota</taxon>
        <taxon>Fungi</taxon>
        <taxon>Dikarya</taxon>
        <taxon>Ascomycota</taxon>
        <taxon>Pezizomycotina</taxon>
        <taxon>Sordariomycetes</taxon>
        <taxon>Hypocreomycetidae</taxon>
        <taxon>Hypocreales</taxon>
        <taxon>Ophiocordycipitaceae</taxon>
        <taxon>Ophiocordyceps</taxon>
    </lineage>
</organism>
<evidence type="ECO:0000256" key="1">
    <source>
        <dbReference type="SAM" id="MobiDB-lite"/>
    </source>
</evidence>
<keyword evidence="3" id="KW-1185">Reference proteome</keyword>
<protein>
    <submittedName>
        <fullName evidence="2">Uncharacterized protein</fullName>
    </submittedName>
</protein>